<dbReference type="InterPro" id="IPR016024">
    <property type="entry name" value="ARM-type_fold"/>
</dbReference>
<reference evidence="2" key="1">
    <citation type="submission" date="2017-07" db="EMBL/GenBank/DDBJ databases">
        <title>Taro Niue Genome Assembly and Annotation.</title>
        <authorList>
            <person name="Atibalentja N."/>
            <person name="Keating K."/>
            <person name="Fields C.J."/>
        </authorList>
    </citation>
    <scope>NUCLEOTIDE SEQUENCE</scope>
    <source>
        <strain evidence="2">Niue_2</strain>
        <tissue evidence="2">Leaf</tissue>
    </source>
</reference>
<accession>A0A843UPG3</accession>
<proteinExistence type="predicted"/>
<name>A0A843UPG3_COLES</name>
<dbReference type="PANTHER" id="PTHR12984">
    <property type="entry name" value="SCY1-RELATED S/T PROTEIN KINASE-LIKE"/>
    <property type="match status" value="1"/>
</dbReference>
<dbReference type="SUPFAM" id="SSF48371">
    <property type="entry name" value="ARM repeat"/>
    <property type="match status" value="1"/>
</dbReference>
<organism evidence="2 3">
    <name type="scientific">Colocasia esculenta</name>
    <name type="common">Wild taro</name>
    <name type="synonym">Arum esculentum</name>
    <dbReference type="NCBI Taxonomy" id="4460"/>
    <lineage>
        <taxon>Eukaryota</taxon>
        <taxon>Viridiplantae</taxon>
        <taxon>Streptophyta</taxon>
        <taxon>Embryophyta</taxon>
        <taxon>Tracheophyta</taxon>
        <taxon>Spermatophyta</taxon>
        <taxon>Magnoliopsida</taxon>
        <taxon>Liliopsida</taxon>
        <taxon>Araceae</taxon>
        <taxon>Aroideae</taxon>
        <taxon>Colocasieae</taxon>
        <taxon>Colocasia</taxon>
    </lineage>
</organism>
<dbReference type="EMBL" id="NMUH01000815">
    <property type="protein sequence ID" value="MQL85221.1"/>
    <property type="molecule type" value="Genomic_DNA"/>
</dbReference>
<feature type="region of interest" description="Disordered" evidence="1">
    <location>
        <begin position="1"/>
        <end position="46"/>
    </location>
</feature>
<evidence type="ECO:0000256" key="1">
    <source>
        <dbReference type="SAM" id="MobiDB-lite"/>
    </source>
</evidence>
<evidence type="ECO:0000313" key="2">
    <source>
        <dbReference type="EMBL" id="MQL85221.1"/>
    </source>
</evidence>
<gene>
    <name evidence="2" type="ORF">Taro_017746</name>
</gene>
<keyword evidence="3" id="KW-1185">Reference proteome</keyword>
<dbReference type="Gene3D" id="1.25.10.10">
    <property type="entry name" value="Leucine-rich Repeat Variant"/>
    <property type="match status" value="1"/>
</dbReference>
<protein>
    <submittedName>
        <fullName evidence="2">Uncharacterized protein</fullName>
    </submittedName>
</protein>
<sequence>MGCRSGRASSGVCRRQRQGGKPGGHWLPTTSTLGRDSKPSRAPTWWGPRTSRLAKLVREYRYTGVMSSSTPASCRFIWAPAGINEPQVNRVCQDNRNGASNRAQTSHARWRCDKNSWCTAGTVADRLQLPERSQRKEGRGKAAGDGALRAMAAADEGGRGFGARGGCRRRRRHREAELAEGKAEPTAGMVGPAVDHRVGGDRGGRRGLWRRLFPPLLLLPLFFCSGDGVDEEPAIRTNTTILLGNIASYLNEGTRKRVLINAFTARALRDAFSPARAAGVMALSATSSYYDMTEIATRVLPSIVVLTIDPDSDVRTKTFEAIEQFLQISKQYHEKHVIMSVNSLNVTGHTLAELCGA</sequence>
<evidence type="ECO:0000313" key="3">
    <source>
        <dbReference type="Proteomes" id="UP000652761"/>
    </source>
</evidence>
<dbReference type="PANTHER" id="PTHR12984:SF3">
    <property type="entry name" value="N-TERMINAL KINASE-LIKE PROTEIN"/>
    <property type="match status" value="1"/>
</dbReference>
<dbReference type="InterPro" id="IPR011989">
    <property type="entry name" value="ARM-like"/>
</dbReference>
<dbReference type="AlphaFoldDB" id="A0A843UPG3"/>
<dbReference type="InterPro" id="IPR051177">
    <property type="entry name" value="CIK-Related_Protein"/>
</dbReference>
<feature type="region of interest" description="Disordered" evidence="1">
    <location>
        <begin position="176"/>
        <end position="197"/>
    </location>
</feature>
<dbReference type="Proteomes" id="UP000652761">
    <property type="component" value="Unassembled WGS sequence"/>
</dbReference>
<comment type="caution">
    <text evidence="2">The sequence shown here is derived from an EMBL/GenBank/DDBJ whole genome shotgun (WGS) entry which is preliminary data.</text>
</comment>
<dbReference type="OrthoDB" id="447103at2759"/>